<accession>A0A0P1IEM9</accession>
<evidence type="ECO:0000256" key="7">
    <source>
        <dbReference type="ARBA" id="ARBA00022833"/>
    </source>
</evidence>
<dbReference type="Gene3D" id="3.30.460.20">
    <property type="entry name" value="CorA soluble domain-like"/>
    <property type="match status" value="1"/>
</dbReference>
<dbReference type="InterPro" id="IPR045863">
    <property type="entry name" value="CorA_TM1_TM2"/>
</dbReference>
<dbReference type="GO" id="GO:0050897">
    <property type="term" value="F:cobalt ion binding"/>
    <property type="evidence" value="ECO:0007669"/>
    <property type="project" value="TreeGrafter"/>
</dbReference>
<keyword evidence="13" id="KW-1185">Reference proteome</keyword>
<keyword evidence="7" id="KW-0862">Zinc</keyword>
<evidence type="ECO:0000256" key="5">
    <source>
        <dbReference type="ARBA" id="ARBA00022519"/>
    </source>
</evidence>
<reference evidence="13" key="1">
    <citation type="submission" date="2015-09" db="EMBL/GenBank/DDBJ databases">
        <authorList>
            <person name="Rodrigo-Torres Lidia"/>
            <person name="Arahal R.David."/>
        </authorList>
    </citation>
    <scope>NUCLEOTIDE SEQUENCE [LARGE SCALE GENOMIC DNA]</scope>
    <source>
        <strain evidence="13">CECT 7735</strain>
    </source>
</reference>
<dbReference type="AlphaFoldDB" id="A0A0P1IEM9"/>
<dbReference type="PANTHER" id="PTHR46494">
    <property type="entry name" value="CORA FAMILY METAL ION TRANSPORTER (EUROFUNG)"/>
    <property type="match status" value="1"/>
</dbReference>
<dbReference type="GO" id="GO:0015087">
    <property type="term" value="F:cobalt ion transmembrane transporter activity"/>
    <property type="evidence" value="ECO:0007669"/>
    <property type="project" value="TreeGrafter"/>
</dbReference>
<dbReference type="GO" id="GO:0015095">
    <property type="term" value="F:magnesium ion transmembrane transporter activity"/>
    <property type="evidence" value="ECO:0007669"/>
    <property type="project" value="TreeGrafter"/>
</dbReference>
<keyword evidence="10 11" id="KW-0472">Membrane</keyword>
<comment type="subcellular location">
    <subcellularLocation>
        <location evidence="1">Cell membrane</location>
        <topology evidence="1">Multi-pass membrane protein</topology>
    </subcellularLocation>
</comment>
<dbReference type="InterPro" id="IPR002523">
    <property type="entry name" value="MgTranspt_CorA/ZnTranspt_ZntB"/>
</dbReference>
<dbReference type="Gene3D" id="1.20.58.340">
    <property type="entry name" value="Magnesium transport protein CorA, transmembrane region"/>
    <property type="match status" value="2"/>
</dbReference>
<keyword evidence="9" id="KW-0406">Ion transport</keyword>
<dbReference type="GeneID" id="83880821"/>
<comment type="similarity">
    <text evidence="2">Belongs to the CorA metal ion transporter (MIT) (TC 1.A.35) family.</text>
</comment>
<organism evidence="12 13">
    <name type="scientific">Shimia thalassica</name>
    <dbReference type="NCBI Taxonomy" id="1715693"/>
    <lineage>
        <taxon>Bacteria</taxon>
        <taxon>Pseudomonadati</taxon>
        <taxon>Pseudomonadota</taxon>
        <taxon>Alphaproteobacteria</taxon>
        <taxon>Rhodobacterales</taxon>
        <taxon>Roseobacteraceae</taxon>
    </lineage>
</organism>
<evidence type="ECO:0000313" key="12">
    <source>
        <dbReference type="EMBL" id="CUJ94700.1"/>
    </source>
</evidence>
<evidence type="ECO:0000256" key="9">
    <source>
        <dbReference type="ARBA" id="ARBA00023065"/>
    </source>
</evidence>
<dbReference type="GO" id="GO:0005886">
    <property type="term" value="C:plasma membrane"/>
    <property type="evidence" value="ECO:0007669"/>
    <property type="project" value="UniProtKB-SubCell"/>
</dbReference>
<evidence type="ECO:0000313" key="13">
    <source>
        <dbReference type="Proteomes" id="UP000051870"/>
    </source>
</evidence>
<dbReference type="SUPFAM" id="SSF143865">
    <property type="entry name" value="CorA soluble domain-like"/>
    <property type="match status" value="1"/>
</dbReference>
<keyword evidence="3" id="KW-0813">Transport</keyword>
<keyword evidence="8 11" id="KW-1133">Transmembrane helix</keyword>
<name>A0A0P1IEM9_9RHOB</name>
<dbReference type="InterPro" id="IPR045861">
    <property type="entry name" value="CorA_cytoplasmic_dom"/>
</dbReference>
<keyword evidence="5" id="KW-0997">Cell inner membrane</keyword>
<gene>
    <name evidence="12" type="primary">zntB</name>
    <name evidence="12" type="ORF">PH7735_01777</name>
</gene>
<keyword evidence="6 11" id="KW-0812">Transmembrane</keyword>
<proteinExistence type="inferred from homology"/>
<keyword evidence="4" id="KW-1003">Cell membrane</keyword>
<dbReference type="Proteomes" id="UP000051870">
    <property type="component" value="Unassembled WGS sequence"/>
</dbReference>
<dbReference type="STRING" id="1715693.PH7735_01777"/>
<dbReference type="CDD" id="cd12833">
    <property type="entry name" value="ZntB-like_1"/>
    <property type="match status" value="1"/>
</dbReference>
<evidence type="ECO:0000256" key="4">
    <source>
        <dbReference type="ARBA" id="ARBA00022475"/>
    </source>
</evidence>
<dbReference type="GO" id="GO:0000287">
    <property type="term" value="F:magnesium ion binding"/>
    <property type="evidence" value="ECO:0007669"/>
    <property type="project" value="TreeGrafter"/>
</dbReference>
<evidence type="ECO:0000256" key="1">
    <source>
        <dbReference type="ARBA" id="ARBA00004651"/>
    </source>
</evidence>
<evidence type="ECO:0000256" key="2">
    <source>
        <dbReference type="ARBA" id="ARBA00009765"/>
    </source>
</evidence>
<evidence type="ECO:0000256" key="11">
    <source>
        <dbReference type="SAM" id="Phobius"/>
    </source>
</evidence>
<dbReference type="EMBL" id="CYTW01000001">
    <property type="protein sequence ID" value="CUJ94700.1"/>
    <property type="molecule type" value="Genomic_DNA"/>
</dbReference>
<dbReference type="Pfam" id="PF01544">
    <property type="entry name" value="CorA"/>
    <property type="match status" value="1"/>
</dbReference>
<protein>
    <submittedName>
        <fullName evidence="12">Zinc transport protein ZntB</fullName>
    </submittedName>
</protein>
<sequence>MAHTTPNPICAFAVSSDGVPRPIALPSDLQTLSKTDGYVWLHFDVGDPAFEAWLMHQLPETVAKALVASETRPRCDRVENGLVINLRGVNMNPGADAEDMVSLRLWVTEGLIISARVRKVWAADAIRQQMEAGQAPVSTTLFLAELAHGLTRRIEKVSLSLAEETDAFEENALSPSTTLAAELAGLRQSVIKLRRFVRPQSEAIAELADGKIWPLEAHSTNLFLETANQTARTMEELEATSDRLRAVQDHLDMLHMSALGRNSYVLSIVAAIFLPLGFLTGLFGVNVGGMPGVDAAFGFWAVTVSSILIGFVLFFVFRHLKWL</sequence>
<feature type="transmembrane region" description="Helical" evidence="11">
    <location>
        <begin position="263"/>
        <end position="285"/>
    </location>
</feature>
<dbReference type="PANTHER" id="PTHR46494:SF3">
    <property type="entry name" value="ZINC TRANSPORT PROTEIN ZNTB"/>
    <property type="match status" value="1"/>
</dbReference>
<evidence type="ECO:0000256" key="8">
    <source>
        <dbReference type="ARBA" id="ARBA00022989"/>
    </source>
</evidence>
<evidence type="ECO:0000256" key="6">
    <source>
        <dbReference type="ARBA" id="ARBA00022692"/>
    </source>
</evidence>
<dbReference type="RefSeq" id="WP_058310867.1">
    <property type="nucleotide sequence ID" value="NZ_CYTW01000001.1"/>
</dbReference>
<evidence type="ECO:0000256" key="10">
    <source>
        <dbReference type="ARBA" id="ARBA00023136"/>
    </source>
</evidence>
<feature type="transmembrane region" description="Helical" evidence="11">
    <location>
        <begin position="297"/>
        <end position="317"/>
    </location>
</feature>
<dbReference type="SUPFAM" id="SSF144083">
    <property type="entry name" value="Magnesium transport protein CorA, transmembrane region"/>
    <property type="match status" value="1"/>
</dbReference>
<evidence type="ECO:0000256" key="3">
    <source>
        <dbReference type="ARBA" id="ARBA00022448"/>
    </source>
</evidence>